<evidence type="ECO:0000313" key="2">
    <source>
        <dbReference type="EMBL" id="KAA0257058.1"/>
    </source>
</evidence>
<feature type="chain" id="PRO_5022658649" evidence="1">
    <location>
        <begin position="21"/>
        <end position="116"/>
    </location>
</feature>
<dbReference type="Proteomes" id="UP000322876">
    <property type="component" value="Unassembled WGS sequence"/>
</dbReference>
<protein>
    <submittedName>
        <fullName evidence="2">Cytochrome c</fullName>
    </submittedName>
</protein>
<dbReference type="AlphaFoldDB" id="A0A5A8F5X1"/>
<proteinExistence type="predicted"/>
<evidence type="ECO:0000313" key="3">
    <source>
        <dbReference type="Proteomes" id="UP000322876"/>
    </source>
</evidence>
<reference evidence="2 3" key="1">
    <citation type="submission" date="2019-06" db="EMBL/GenBank/DDBJ databases">
        <title>Genomic insights into carbon and energy metabolism of Deferribacter autotrophicus revealed new metabolic traits in the phylum Deferribacteres.</title>
        <authorList>
            <person name="Slobodkin A.I."/>
            <person name="Slobodkina G.B."/>
            <person name="Allioux M."/>
            <person name="Alain K."/>
            <person name="Jebbar M."/>
            <person name="Shadrin V."/>
            <person name="Kublanov I.V."/>
            <person name="Toshchakov S.V."/>
            <person name="Bonch-Osmolovskaya E.A."/>
        </authorList>
    </citation>
    <scope>NUCLEOTIDE SEQUENCE [LARGE SCALE GENOMIC DNA]</scope>
    <source>
        <strain evidence="2 3">SL50</strain>
    </source>
</reference>
<dbReference type="OrthoDB" id="5405625at2"/>
<comment type="caution">
    <text evidence="2">The sequence shown here is derived from an EMBL/GenBank/DDBJ whole genome shotgun (WGS) entry which is preliminary data.</text>
</comment>
<organism evidence="2 3">
    <name type="scientific">Deferribacter autotrophicus</name>
    <dbReference type="NCBI Taxonomy" id="500465"/>
    <lineage>
        <taxon>Bacteria</taxon>
        <taxon>Pseudomonadati</taxon>
        <taxon>Deferribacterota</taxon>
        <taxon>Deferribacteres</taxon>
        <taxon>Deferribacterales</taxon>
        <taxon>Deferribacteraceae</taxon>
        <taxon>Deferribacter</taxon>
    </lineage>
</organism>
<accession>A0A5A8F5X1</accession>
<feature type="signal peptide" evidence="1">
    <location>
        <begin position="1"/>
        <end position="20"/>
    </location>
</feature>
<sequence length="116" mass="13561">MKKVLIFVLVSFFASMTIYAGKSPDAGRNIWKKYCRLACHDGKKVDFPKLAPNSKTQEQWKNVFANNRKYLMDVHKGIDFGKLKDIDWKKIEMFVVNHAYDSNQPESCETTEYFVK</sequence>
<gene>
    <name evidence="2" type="ORF">FHQ18_10845</name>
</gene>
<keyword evidence="1" id="KW-0732">Signal</keyword>
<dbReference type="EMBL" id="VFJB01000009">
    <property type="protein sequence ID" value="KAA0257058.1"/>
    <property type="molecule type" value="Genomic_DNA"/>
</dbReference>
<keyword evidence="3" id="KW-1185">Reference proteome</keyword>
<name>A0A5A8F5X1_9BACT</name>
<dbReference type="RefSeq" id="WP_149267203.1">
    <property type="nucleotide sequence ID" value="NZ_VFJB01000009.1"/>
</dbReference>
<evidence type="ECO:0000256" key="1">
    <source>
        <dbReference type="SAM" id="SignalP"/>
    </source>
</evidence>